<organism evidence="2 3">
    <name type="scientific">Undibacterium amnicola</name>
    <dbReference type="NCBI Taxonomy" id="1834038"/>
    <lineage>
        <taxon>Bacteria</taxon>
        <taxon>Pseudomonadati</taxon>
        <taxon>Pseudomonadota</taxon>
        <taxon>Betaproteobacteria</taxon>
        <taxon>Burkholderiales</taxon>
        <taxon>Oxalobacteraceae</taxon>
        <taxon>Undibacterium</taxon>
    </lineage>
</organism>
<evidence type="ECO:0000313" key="2">
    <source>
        <dbReference type="EMBL" id="MBC3833265.1"/>
    </source>
</evidence>
<comment type="caution">
    <text evidence="2">The sequence shown here is derived from an EMBL/GenBank/DDBJ whole genome shotgun (WGS) entry which is preliminary data.</text>
</comment>
<name>A0ABR6XUW7_9BURK</name>
<protein>
    <submittedName>
        <fullName evidence="2">Uncharacterized protein</fullName>
    </submittedName>
</protein>
<feature type="transmembrane region" description="Helical" evidence="1">
    <location>
        <begin position="6"/>
        <end position="24"/>
    </location>
</feature>
<keyword evidence="3" id="KW-1185">Reference proteome</keyword>
<sequence length="95" mass="10593">MSQLATTIFLLSVVIANGLIYLCHQRQSWLNKPLPAIPWMICGFFIHINAFFTAHTYLGLLNASLIYLLVSALSLGLTFLIGSLLRKRLLSSKLS</sequence>
<gene>
    <name evidence="2" type="ORF">H8K33_17275</name>
</gene>
<evidence type="ECO:0000256" key="1">
    <source>
        <dbReference type="SAM" id="Phobius"/>
    </source>
</evidence>
<dbReference type="EMBL" id="JACOFU010000009">
    <property type="protein sequence ID" value="MBC3833265.1"/>
    <property type="molecule type" value="Genomic_DNA"/>
</dbReference>
<reference evidence="2 3" key="1">
    <citation type="submission" date="2020-08" db="EMBL/GenBank/DDBJ databases">
        <title>Novel species isolated from subtropical streams in China.</title>
        <authorList>
            <person name="Lu H."/>
        </authorList>
    </citation>
    <scope>NUCLEOTIDE SEQUENCE [LARGE SCALE GENOMIC DNA]</scope>
    <source>
        <strain evidence="2 3">KCTC 52442</strain>
    </source>
</reference>
<keyword evidence="1" id="KW-0812">Transmembrane</keyword>
<dbReference type="RefSeq" id="WP_186892315.1">
    <property type="nucleotide sequence ID" value="NZ_JACOFU010000009.1"/>
</dbReference>
<feature type="transmembrane region" description="Helical" evidence="1">
    <location>
        <begin position="36"/>
        <end position="58"/>
    </location>
</feature>
<keyword evidence="1" id="KW-0472">Membrane</keyword>
<dbReference type="Proteomes" id="UP000643610">
    <property type="component" value="Unassembled WGS sequence"/>
</dbReference>
<evidence type="ECO:0000313" key="3">
    <source>
        <dbReference type="Proteomes" id="UP000643610"/>
    </source>
</evidence>
<accession>A0ABR6XUW7</accession>
<proteinExistence type="predicted"/>
<feature type="transmembrane region" description="Helical" evidence="1">
    <location>
        <begin position="64"/>
        <end position="85"/>
    </location>
</feature>
<keyword evidence="1" id="KW-1133">Transmembrane helix</keyword>